<evidence type="ECO:0000313" key="3">
    <source>
        <dbReference type="Proteomes" id="UP000800039"/>
    </source>
</evidence>
<dbReference type="OrthoDB" id="2019666at2759"/>
<dbReference type="GeneID" id="63846063"/>
<feature type="compositionally biased region" description="Basic and acidic residues" evidence="1">
    <location>
        <begin position="11"/>
        <end position="20"/>
    </location>
</feature>
<evidence type="ECO:0000313" key="2">
    <source>
        <dbReference type="EMBL" id="KAF1846846.1"/>
    </source>
</evidence>
<dbReference type="Proteomes" id="UP000800039">
    <property type="component" value="Unassembled WGS sequence"/>
</dbReference>
<feature type="compositionally biased region" description="Acidic residues" evidence="1">
    <location>
        <begin position="465"/>
        <end position="476"/>
    </location>
</feature>
<sequence>MSNAQQPSKPPVDKPERAYHDLSDTNVVEYLIRSDANHLQEDPDIEENIVYRVTPGSQITNNQLIACSRHFSSYYGVWSEFASPALGMSPNTLKGHSLPQGANNILITALNMNEAGRQIAHCFVSEWAHENGRIWWITQLVVLPSYRNQRRATKMLKALVLHYDIGKRTNLRDFVGVLSPHPYTLSAVLRVFARGIESLPSKTDWEKTPAQYPYAPLQGSHYAPIMKSSPVEYVRNATPCPDTLTAKTNLYLNHTETDLALQRIVFAINKQVRQPWQWLFSDLAEGFEYLCVLDFQYDPEYKMRPQFGDEAQVFLSEIPLEESVTRSLVKLAQSPVDYAGINKYLISALACCNDGTMRLHQKHNSKTDEVSDKKVLEARDLIGKHCLVIRQTMNAKRIPENLRPTFDRGQYPLPDHLLTWKDLRIYAQDSFEDDETLSARLVILQTIHFKELLDESERLRKDPAEDSGEEEEEQDQENVRKERSSPQRTLVVDDTTSPETVNPVAETPTLAPVSDAMCNLKECRPAVPPQGRASGSMPKRSNIPLRVDSDRAPKSNSPTPSPRLFFPSGSSREAFRSSIPVRQLPRNSGNALSREKWSGSL</sequence>
<evidence type="ECO:0000256" key="1">
    <source>
        <dbReference type="SAM" id="MobiDB-lite"/>
    </source>
</evidence>
<dbReference type="EMBL" id="ML976616">
    <property type="protein sequence ID" value="KAF1846846.1"/>
    <property type="molecule type" value="Genomic_DNA"/>
</dbReference>
<dbReference type="RefSeq" id="XP_040789409.1">
    <property type="nucleotide sequence ID" value="XM_040928811.1"/>
</dbReference>
<reference evidence="2" key="1">
    <citation type="submission" date="2020-01" db="EMBL/GenBank/DDBJ databases">
        <authorList>
            <consortium name="DOE Joint Genome Institute"/>
            <person name="Haridas S."/>
            <person name="Albert R."/>
            <person name="Binder M."/>
            <person name="Bloem J."/>
            <person name="Labutti K."/>
            <person name="Salamov A."/>
            <person name="Andreopoulos B."/>
            <person name="Baker S.E."/>
            <person name="Barry K."/>
            <person name="Bills G."/>
            <person name="Bluhm B.H."/>
            <person name="Cannon C."/>
            <person name="Castanera R."/>
            <person name="Culley D.E."/>
            <person name="Daum C."/>
            <person name="Ezra D."/>
            <person name="Gonzalez J.B."/>
            <person name="Henrissat B."/>
            <person name="Kuo A."/>
            <person name="Liang C."/>
            <person name="Lipzen A."/>
            <person name="Lutzoni F."/>
            <person name="Magnuson J."/>
            <person name="Mondo S."/>
            <person name="Nolan M."/>
            <person name="Ohm R."/>
            <person name="Pangilinan J."/>
            <person name="Park H.-J."/>
            <person name="Ramirez L."/>
            <person name="Alfaro M."/>
            <person name="Sun H."/>
            <person name="Tritt A."/>
            <person name="Yoshinaga Y."/>
            <person name="Zwiers L.-H."/>
            <person name="Turgeon B.G."/>
            <person name="Goodwin S.B."/>
            <person name="Spatafora J.W."/>
            <person name="Crous P.W."/>
            <person name="Grigoriev I.V."/>
        </authorList>
    </citation>
    <scope>NUCLEOTIDE SEQUENCE</scope>
    <source>
        <strain evidence="2">CBS 394.84</strain>
    </source>
</reference>
<dbReference type="AlphaFoldDB" id="A0A9P4L968"/>
<gene>
    <name evidence="2" type="ORF">K460DRAFT_285385</name>
</gene>
<organism evidence="2 3">
    <name type="scientific">Cucurbitaria berberidis CBS 394.84</name>
    <dbReference type="NCBI Taxonomy" id="1168544"/>
    <lineage>
        <taxon>Eukaryota</taxon>
        <taxon>Fungi</taxon>
        <taxon>Dikarya</taxon>
        <taxon>Ascomycota</taxon>
        <taxon>Pezizomycotina</taxon>
        <taxon>Dothideomycetes</taxon>
        <taxon>Pleosporomycetidae</taxon>
        <taxon>Pleosporales</taxon>
        <taxon>Pleosporineae</taxon>
        <taxon>Cucurbitariaceae</taxon>
        <taxon>Cucurbitaria</taxon>
    </lineage>
</organism>
<feature type="region of interest" description="Disordered" evidence="1">
    <location>
        <begin position="523"/>
        <end position="601"/>
    </location>
</feature>
<protein>
    <recommendedName>
        <fullName evidence="4">N-acetyltransferase domain-containing protein</fullName>
    </recommendedName>
</protein>
<proteinExistence type="predicted"/>
<accession>A0A9P4L968</accession>
<dbReference type="InterPro" id="IPR016181">
    <property type="entry name" value="Acyl_CoA_acyltransferase"/>
</dbReference>
<dbReference type="SUPFAM" id="SSF55729">
    <property type="entry name" value="Acyl-CoA N-acyltransferases (Nat)"/>
    <property type="match status" value="1"/>
</dbReference>
<feature type="region of interest" description="Disordered" evidence="1">
    <location>
        <begin position="1"/>
        <end position="20"/>
    </location>
</feature>
<name>A0A9P4L968_9PLEO</name>
<comment type="caution">
    <text evidence="2">The sequence shown here is derived from an EMBL/GenBank/DDBJ whole genome shotgun (WGS) entry which is preliminary data.</text>
</comment>
<keyword evidence="3" id="KW-1185">Reference proteome</keyword>
<dbReference type="CDD" id="cd04301">
    <property type="entry name" value="NAT_SF"/>
    <property type="match status" value="1"/>
</dbReference>
<feature type="region of interest" description="Disordered" evidence="1">
    <location>
        <begin position="458"/>
        <end position="508"/>
    </location>
</feature>
<evidence type="ECO:0008006" key="4">
    <source>
        <dbReference type="Google" id="ProtNLM"/>
    </source>
</evidence>